<reference evidence="2" key="2">
    <citation type="submission" date="2023-05" db="EMBL/GenBank/DDBJ databases">
        <authorList>
            <consortium name="Lawrence Berkeley National Laboratory"/>
            <person name="Steindorff A."/>
            <person name="Hensen N."/>
            <person name="Bonometti L."/>
            <person name="Westerberg I."/>
            <person name="Brannstrom I.O."/>
            <person name="Guillou S."/>
            <person name="Cros-Aarteil S."/>
            <person name="Calhoun S."/>
            <person name="Haridas S."/>
            <person name="Kuo A."/>
            <person name="Mondo S."/>
            <person name="Pangilinan J."/>
            <person name="Riley R."/>
            <person name="Labutti K."/>
            <person name="Andreopoulos B."/>
            <person name="Lipzen A."/>
            <person name="Chen C."/>
            <person name="Yanf M."/>
            <person name="Daum C."/>
            <person name="Ng V."/>
            <person name="Clum A."/>
            <person name="Ohm R."/>
            <person name="Martin F."/>
            <person name="Silar P."/>
            <person name="Natvig D."/>
            <person name="Lalanne C."/>
            <person name="Gautier V."/>
            <person name="Ament-Velasquez S.L."/>
            <person name="Kruys A."/>
            <person name="Hutchinson M.I."/>
            <person name="Powell A.J."/>
            <person name="Barry K."/>
            <person name="Miller A.N."/>
            <person name="Grigoriev I.V."/>
            <person name="Debuchy R."/>
            <person name="Gladieux P."/>
            <person name="Thoren M.H."/>
            <person name="Johannesson H."/>
        </authorList>
    </citation>
    <scope>NUCLEOTIDE SEQUENCE</scope>
    <source>
        <strain evidence="2">CBS 990.96</strain>
    </source>
</reference>
<organism evidence="2 3">
    <name type="scientific">Podospora fimiseda</name>
    <dbReference type="NCBI Taxonomy" id="252190"/>
    <lineage>
        <taxon>Eukaryota</taxon>
        <taxon>Fungi</taxon>
        <taxon>Dikarya</taxon>
        <taxon>Ascomycota</taxon>
        <taxon>Pezizomycotina</taxon>
        <taxon>Sordariomycetes</taxon>
        <taxon>Sordariomycetidae</taxon>
        <taxon>Sordariales</taxon>
        <taxon>Podosporaceae</taxon>
        <taxon>Podospora</taxon>
    </lineage>
</organism>
<accession>A0AAN6YN42</accession>
<feature type="region of interest" description="Disordered" evidence="1">
    <location>
        <begin position="23"/>
        <end position="120"/>
    </location>
</feature>
<evidence type="ECO:0000313" key="2">
    <source>
        <dbReference type="EMBL" id="KAK4222149.1"/>
    </source>
</evidence>
<sequence>MGSWHVYCAVCGGPFKEIAFSKLRKGSRSQSEEGQEGSQEGSETQDEPGDGSQSQNKLEDGSQSRIQQEEEDGDEGDKGDDDDDDDDGNEADDDDDSDFDPSDDDSDILMGEDDSNQGEQQQTFYGDIQLSEDDDDETTHQNYDEMEVNTENELLLAEGEVQGLIQDMNEIPDPDTAEDINEQDEYGYLTESSDGDGGTWAHPDEMSYDSEVIRPKDTKWKGILYVLGWNWWAPGETKLFLQRCFLSGRGHSIEYGCADFWPGLRGQRDPNYPRETNGKRMPVEWAPLYEGRDDSRSEEASFPVHMPCLELLCGYLTGKPSPYENEGLDKDGLYLAFSKLTVESFPRSLGIGYGDAKGGQEQYWVSERGKEYLVANPRVNIDHGGVLMRVKKVVEENSSGGEGRRFVKEDLIGKVKKDPWEKTHYDVVVGVCKWLDDKSLMNLCRASWYVHRLLREDNNFWRRRLKMVSMPWFEEVMPWLEGDDETTDWKGVLCELNGCLAVGDEGKRGVLMGVRNRRRIWGCFKEIGREYFEMVERKKVEEIEGLFKELKGDKKMYD</sequence>
<proteinExistence type="predicted"/>
<dbReference type="AlphaFoldDB" id="A0AAN6YN42"/>
<reference evidence="2" key="1">
    <citation type="journal article" date="2023" name="Mol. Phylogenet. Evol.">
        <title>Genome-scale phylogeny and comparative genomics of the fungal order Sordariales.</title>
        <authorList>
            <person name="Hensen N."/>
            <person name="Bonometti L."/>
            <person name="Westerberg I."/>
            <person name="Brannstrom I.O."/>
            <person name="Guillou S."/>
            <person name="Cros-Aarteil S."/>
            <person name="Calhoun S."/>
            <person name="Haridas S."/>
            <person name="Kuo A."/>
            <person name="Mondo S."/>
            <person name="Pangilinan J."/>
            <person name="Riley R."/>
            <person name="LaButti K."/>
            <person name="Andreopoulos B."/>
            <person name="Lipzen A."/>
            <person name="Chen C."/>
            <person name="Yan M."/>
            <person name="Daum C."/>
            <person name="Ng V."/>
            <person name="Clum A."/>
            <person name="Steindorff A."/>
            <person name="Ohm R.A."/>
            <person name="Martin F."/>
            <person name="Silar P."/>
            <person name="Natvig D.O."/>
            <person name="Lalanne C."/>
            <person name="Gautier V."/>
            <person name="Ament-Velasquez S.L."/>
            <person name="Kruys A."/>
            <person name="Hutchinson M.I."/>
            <person name="Powell A.J."/>
            <person name="Barry K."/>
            <person name="Miller A.N."/>
            <person name="Grigoriev I.V."/>
            <person name="Debuchy R."/>
            <person name="Gladieux P."/>
            <person name="Hiltunen Thoren M."/>
            <person name="Johannesson H."/>
        </authorList>
    </citation>
    <scope>NUCLEOTIDE SEQUENCE</scope>
    <source>
        <strain evidence="2">CBS 990.96</strain>
    </source>
</reference>
<feature type="compositionally biased region" description="Acidic residues" evidence="1">
    <location>
        <begin position="69"/>
        <end position="116"/>
    </location>
</feature>
<evidence type="ECO:0000313" key="3">
    <source>
        <dbReference type="Proteomes" id="UP001301958"/>
    </source>
</evidence>
<dbReference type="Proteomes" id="UP001301958">
    <property type="component" value="Unassembled WGS sequence"/>
</dbReference>
<evidence type="ECO:0000256" key="1">
    <source>
        <dbReference type="SAM" id="MobiDB-lite"/>
    </source>
</evidence>
<protein>
    <recommendedName>
        <fullName evidence="4">F-box domain-containing protein</fullName>
    </recommendedName>
</protein>
<evidence type="ECO:0008006" key="4">
    <source>
        <dbReference type="Google" id="ProtNLM"/>
    </source>
</evidence>
<comment type="caution">
    <text evidence="2">The sequence shown here is derived from an EMBL/GenBank/DDBJ whole genome shotgun (WGS) entry which is preliminary data.</text>
</comment>
<dbReference type="EMBL" id="MU865488">
    <property type="protein sequence ID" value="KAK4222149.1"/>
    <property type="molecule type" value="Genomic_DNA"/>
</dbReference>
<gene>
    <name evidence="2" type="ORF">QBC38DRAFT_100495</name>
</gene>
<keyword evidence="3" id="KW-1185">Reference proteome</keyword>
<name>A0AAN6YN42_9PEZI</name>